<protein>
    <submittedName>
        <fullName evidence="7">ABC transporter permease</fullName>
    </submittedName>
    <submittedName>
        <fullName evidence="6">Putative ABC transport system permease protein</fullName>
    </submittedName>
</protein>
<name>A0A255I678_9FIRM</name>
<evidence type="ECO:0000256" key="2">
    <source>
        <dbReference type="ARBA" id="ARBA00022475"/>
    </source>
</evidence>
<dbReference type="GO" id="GO:0022857">
    <property type="term" value="F:transmembrane transporter activity"/>
    <property type="evidence" value="ECO:0007669"/>
    <property type="project" value="InterPro"/>
</dbReference>
<evidence type="ECO:0000313" key="9">
    <source>
        <dbReference type="Proteomes" id="UP000247523"/>
    </source>
</evidence>
<evidence type="ECO:0000313" key="6">
    <source>
        <dbReference type="EMBL" id="PXV93662.1"/>
    </source>
</evidence>
<reference evidence="6 9" key="2">
    <citation type="submission" date="2018-05" db="EMBL/GenBank/DDBJ databases">
        <title>Genomic Encyclopedia of Type Strains, Phase IV (KMG-IV): sequencing the most valuable type-strain genomes for metagenomic binning, comparative biology and taxonomic classification.</title>
        <authorList>
            <person name="Goeker M."/>
        </authorList>
    </citation>
    <scope>NUCLEOTIDE SEQUENCE [LARGE SCALE GENOMIC DNA]</scope>
    <source>
        <strain evidence="6 9">DSM 28816</strain>
    </source>
</reference>
<dbReference type="GO" id="GO:0005886">
    <property type="term" value="C:plasma membrane"/>
    <property type="evidence" value="ECO:0007669"/>
    <property type="project" value="UniProtKB-SubCell"/>
</dbReference>
<evidence type="ECO:0000256" key="4">
    <source>
        <dbReference type="ARBA" id="ARBA00022989"/>
    </source>
</evidence>
<dbReference type="RefSeq" id="WP_094379426.1">
    <property type="nucleotide sequence ID" value="NZ_NOKA02000003.1"/>
</dbReference>
<dbReference type="Pfam" id="PF02653">
    <property type="entry name" value="BPD_transp_2"/>
    <property type="match status" value="1"/>
</dbReference>
<dbReference type="OrthoDB" id="9778389at2"/>
<dbReference type="Proteomes" id="UP000216411">
    <property type="component" value="Unassembled WGS sequence"/>
</dbReference>
<organism evidence="7 8">
    <name type="scientific">Lachnotalea glycerini</name>
    <dbReference type="NCBI Taxonomy" id="1763509"/>
    <lineage>
        <taxon>Bacteria</taxon>
        <taxon>Bacillati</taxon>
        <taxon>Bacillota</taxon>
        <taxon>Clostridia</taxon>
        <taxon>Lachnospirales</taxon>
        <taxon>Lachnospiraceae</taxon>
        <taxon>Lachnotalea</taxon>
    </lineage>
</organism>
<evidence type="ECO:0000256" key="1">
    <source>
        <dbReference type="ARBA" id="ARBA00004651"/>
    </source>
</evidence>
<dbReference type="PANTHER" id="PTHR32196:SF69">
    <property type="entry name" value="BRANCHED-CHAIN AMINO ACID TRANSPORT SYSTEM, PERMEASE PROTEIN"/>
    <property type="match status" value="1"/>
</dbReference>
<evidence type="ECO:0000313" key="8">
    <source>
        <dbReference type="Proteomes" id="UP000216411"/>
    </source>
</evidence>
<keyword evidence="4" id="KW-1133">Transmembrane helix</keyword>
<dbReference type="EMBL" id="QICS01000002">
    <property type="protein sequence ID" value="PXV93662.1"/>
    <property type="molecule type" value="Genomic_DNA"/>
</dbReference>
<reference evidence="7" key="3">
    <citation type="submission" date="2018-07" db="EMBL/GenBank/DDBJ databases">
        <authorList>
            <person name="Quirk P.G."/>
            <person name="Krulwich T.A."/>
        </authorList>
    </citation>
    <scope>NUCLEOTIDE SEQUENCE</scope>
    <source>
        <strain evidence="7">CCRI-19302</strain>
    </source>
</reference>
<evidence type="ECO:0000313" key="7">
    <source>
        <dbReference type="EMBL" id="RDY32608.1"/>
    </source>
</evidence>
<dbReference type="PANTHER" id="PTHR32196">
    <property type="entry name" value="ABC TRANSPORTER PERMEASE PROTEIN YPHD-RELATED-RELATED"/>
    <property type="match status" value="1"/>
</dbReference>
<evidence type="ECO:0000256" key="5">
    <source>
        <dbReference type="ARBA" id="ARBA00023136"/>
    </source>
</evidence>
<dbReference type="InterPro" id="IPR001851">
    <property type="entry name" value="ABC_transp_permease"/>
</dbReference>
<dbReference type="Proteomes" id="UP000247523">
    <property type="component" value="Unassembled WGS sequence"/>
</dbReference>
<comment type="caution">
    <text evidence="7">The sequence shown here is derived from an EMBL/GenBank/DDBJ whole genome shotgun (WGS) entry which is preliminary data.</text>
</comment>
<accession>A0A255I678</accession>
<dbReference type="AlphaFoldDB" id="A0A255I678"/>
<proteinExistence type="predicted"/>
<dbReference type="EMBL" id="NOKA02000003">
    <property type="protein sequence ID" value="RDY32608.1"/>
    <property type="molecule type" value="Genomic_DNA"/>
</dbReference>
<dbReference type="CDD" id="cd06574">
    <property type="entry name" value="TM_PBP1_branched-chain-AA_like"/>
    <property type="match status" value="1"/>
</dbReference>
<keyword evidence="8" id="KW-1185">Reference proteome</keyword>
<evidence type="ECO:0000256" key="3">
    <source>
        <dbReference type="ARBA" id="ARBA00022692"/>
    </source>
</evidence>
<keyword evidence="5" id="KW-0472">Membrane</keyword>
<comment type="subcellular location">
    <subcellularLocation>
        <location evidence="1">Cell membrane</location>
        <topology evidence="1">Multi-pass membrane protein</topology>
    </subcellularLocation>
</comment>
<keyword evidence="3" id="KW-0812">Transmembrane</keyword>
<gene>
    <name evidence="6" type="ORF">C8E03_102436</name>
    <name evidence="7" type="ORF">CG710_004060</name>
</gene>
<sequence length="292" mass="31530">MLNSILIQGFIFAIMSLGVYITYKILDFPDLSVDGTFPLGAAITAILIVKGVNPYITLLVSFLGGTIAGMITGIIHVKLKVRDLLAGIIMMTALYSINLRIAGKANVAFTTKDTIFTKSIFRELLRGVSGKTITLIVLVMIVLLLKIVIDFYLKTRAGYLLRAVGDNKTLVTTLGKDIGLVKIIGLSLANGLAALAGCIYAQEERYFDISMGTGMVVIGLASVIIGINVFERFDKIKPTTAVIAGTILYKACWALAIKKGLSANDLKLVTAVLFLIILVLTQEKKRKVNKNA</sequence>
<keyword evidence="2" id="KW-1003">Cell membrane</keyword>
<reference evidence="7 8" key="1">
    <citation type="journal article" date="2017" name="Genome Announc.">
        <title>Draft Genome Sequence of a Sporulating and Motile Strain of Lachnotalea glycerini Isolated from Water in Quebec City, Canada.</title>
        <authorList>
            <person name="Maheux A.F."/>
            <person name="Boudreau D.K."/>
            <person name="Berube E."/>
            <person name="Boissinot M."/>
            <person name="Raymond F."/>
            <person name="Brodeur S."/>
            <person name="Corbeil J."/>
            <person name="Isabel S."/>
            <person name="Omar R.F."/>
            <person name="Bergeron M.G."/>
        </authorList>
    </citation>
    <scope>NUCLEOTIDE SEQUENCE [LARGE SCALE GENOMIC DNA]</scope>
    <source>
        <strain evidence="7 8">CCRI-19302</strain>
    </source>
</reference>